<accession>A0A133XKS9</accession>
<reference evidence="1 2" key="1">
    <citation type="submission" date="2015-12" db="EMBL/GenBank/DDBJ databases">
        <title>Nitrous oxide reduction kinetics distinguish bacteria harboring typical versus atypical NosZ.</title>
        <authorList>
            <person name="Yoon S."/>
            <person name="Nissen S."/>
            <person name="Park D."/>
            <person name="Sanford R.A."/>
            <person name="Loeffler F.E."/>
        </authorList>
    </citation>
    <scope>NUCLEOTIDE SEQUENCE [LARGE SCALE GENOMIC DNA]</scope>
    <source>
        <strain evidence="1 2">ATCC BAA-841</strain>
    </source>
</reference>
<keyword evidence="2" id="KW-1185">Reference proteome</keyword>
<dbReference type="AlphaFoldDB" id="A0A133XKS9"/>
<dbReference type="Proteomes" id="UP000070186">
    <property type="component" value="Unassembled WGS sequence"/>
</dbReference>
<evidence type="ECO:0000313" key="2">
    <source>
        <dbReference type="Proteomes" id="UP000070186"/>
    </source>
</evidence>
<sequence>MTLTKRPQSDRLRHLPRQNDLVRLTRAKEDNCRNPHCRSHMIEPGINAVISSSKAKNLQQRNDRLKCADLCPFKITCDKTLITTLTNKNPYFFSWMTNPDNWQEPDHVITRKSAAQFVRYRTDDHSLRRPPIGIEAMKTQVLWIS</sequence>
<gene>
    <name evidence="1" type="ORF">AT959_07710</name>
</gene>
<dbReference type="EMBL" id="LODL01000013">
    <property type="protein sequence ID" value="KXB31533.1"/>
    <property type="molecule type" value="Genomic_DNA"/>
</dbReference>
<proteinExistence type="predicted"/>
<evidence type="ECO:0000313" key="1">
    <source>
        <dbReference type="EMBL" id="KXB31533.1"/>
    </source>
</evidence>
<name>A0A133XKS9_9RHOO</name>
<comment type="caution">
    <text evidence="1">The sequence shown here is derived from an EMBL/GenBank/DDBJ whole genome shotgun (WGS) entry which is preliminary data.</text>
</comment>
<protein>
    <submittedName>
        <fullName evidence="1">Uncharacterized protein</fullName>
    </submittedName>
</protein>
<organism evidence="1 2">
    <name type="scientific">Dechloromonas denitrificans</name>
    <dbReference type="NCBI Taxonomy" id="281362"/>
    <lineage>
        <taxon>Bacteria</taxon>
        <taxon>Pseudomonadati</taxon>
        <taxon>Pseudomonadota</taxon>
        <taxon>Betaproteobacteria</taxon>
        <taxon>Rhodocyclales</taxon>
        <taxon>Azonexaceae</taxon>
        <taxon>Dechloromonas</taxon>
    </lineage>
</organism>